<reference evidence="15 16" key="1">
    <citation type="journal article" date="2011" name="Stand. Genomic Sci.">
        <title>Complete genome sequence of Weeksella virosa type strain (9751).</title>
        <authorList>
            <person name="Lang E."/>
            <person name="Teshima H."/>
            <person name="Lucas S."/>
            <person name="Lapidus A."/>
            <person name="Hammon N."/>
            <person name="Deshpande S."/>
            <person name="Nolan M."/>
            <person name="Cheng J.F."/>
            <person name="Pitluck S."/>
            <person name="Liolios K."/>
            <person name="Pagani I."/>
            <person name="Mikhailova N."/>
            <person name="Ivanova N."/>
            <person name="Mavromatis K."/>
            <person name="Pati A."/>
            <person name="Tapia R."/>
            <person name="Han C."/>
            <person name="Goodwin L."/>
            <person name="Chen A."/>
            <person name="Palaniappan K."/>
            <person name="Land M."/>
            <person name="Hauser L."/>
            <person name="Chang Y.J."/>
            <person name="Jeffries C.D."/>
            <person name="Brambilla E.M."/>
            <person name="Kopitz M."/>
            <person name="Rohde M."/>
            <person name="Goker M."/>
            <person name="Tindall B.J."/>
            <person name="Detter J.C."/>
            <person name="Woyke T."/>
            <person name="Bristow J."/>
            <person name="Eisen J.A."/>
            <person name="Markowitz V."/>
            <person name="Hugenholtz P."/>
            <person name="Klenk H.P."/>
            <person name="Kyrpides N.C."/>
        </authorList>
    </citation>
    <scope>NUCLEOTIDE SEQUENCE [LARGE SCALE GENOMIC DNA]</scope>
    <source>
        <strain evidence="16">ATCC 43766 / DSM 16922 / JCM 21250 / NBRC 16016 / NCTC 11634 / CL345/78</strain>
    </source>
</reference>
<protein>
    <recommendedName>
        <fullName evidence="4">Transcriptional regulator MntR</fullName>
    </recommendedName>
    <alternativeName>
        <fullName evidence="13">Manganese transport regulator</fullName>
    </alternativeName>
</protein>
<dbReference type="InterPro" id="IPR007167">
    <property type="entry name" value="Fe-transptr_FeoA-like"/>
</dbReference>
<evidence type="ECO:0000256" key="5">
    <source>
        <dbReference type="ARBA" id="ARBA00022490"/>
    </source>
</evidence>
<dbReference type="Pfam" id="PF04023">
    <property type="entry name" value="FeoA"/>
    <property type="match status" value="1"/>
</dbReference>
<accession>F0P0Q3</accession>
<evidence type="ECO:0000259" key="14">
    <source>
        <dbReference type="PROSITE" id="PS50944"/>
    </source>
</evidence>
<evidence type="ECO:0000256" key="12">
    <source>
        <dbReference type="ARBA" id="ARBA00025185"/>
    </source>
</evidence>
<sequence>MNSSIEENYLKALFHLSKNGVEEVAVKELSEWLNIKMPTVNSMMKKLAEKELVYYTSYKPLRLTQKGLIKAALIVRKHRLTEMFLVEKMGFGWEEVHEVAEQIEHIQSTLFFDKMDQMLNYPRFDPHGSPIPDKQGNLIQLNYKKLSTIPTNTIVEICAVTNSSDDFLVFLNSKNLQLNDRIEVLQVEDFDGTMTIKILKNNAIEVLSEHVTTKLLVNEYKTDNSQTNRKD</sequence>
<dbReference type="AlphaFoldDB" id="F0P0Q3"/>
<dbReference type="InterPro" id="IPR038157">
    <property type="entry name" value="FeoA_core_dom"/>
</dbReference>
<dbReference type="Pfam" id="PF01325">
    <property type="entry name" value="Fe_dep_repress"/>
    <property type="match status" value="1"/>
</dbReference>
<proteinExistence type="inferred from homology"/>
<evidence type="ECO:0000256" key="11">
    <source>
        <dbReference type="ARBA" id="ARBA00023211"/>
    </source>
</evidence>
<keyword evidence="10" id="KW-0804">Transcription</keyword>
<comment type="subunit">
    <text evidence="3">Homodimer.</text>
</comment>
<comment type="similarity">
    <text evidence="2">Belongs to the DtxR/MntR family.</text>
</comment>
<dbReference type="Proteomes" id="UP000008641">
    <property type="component" value="Chromosome"/>
</dbReference>
<evidence type="ECO:0000256" key="1">
    <source>
        <dbReference type="ARBA" id="ARBA00004496"/>
    </source>
</evidence>
<dbReference type="Pfam" id="PF02742">
    <property type="entry name" value="Fe_dep_repr_C"/>
    <property type="match status" value="1"/>
</dbReference>
<dbReference type="InterPro" id="IPR022689">
    <property type="entry name" value="Iron_dep_repressor"/>
</dbReference>
<dbReference type="eggNOG" id="COG1321">
    <property type="taxonomic scope" value="Bacteria"/>
</dbReference>
<dbReference type="GO" id="GO:0003677">
    <property type="term" value="F:DNA binding"/>
    <property type="evidence" value="ECO:0007669"/>
    <property type="project" value="UniProtKB-KW"/>
</dbReference>
<dbReference type="Gene3D" id="1.10.60.10">
    <property type="entry name" value="Iron dependent repressor, metal binding and dimerisation domain"/>
    <property type="match status" value="1"/>
</dbReference>
<evidence type="ECO:0000256" key="4">
    <source>
        <dbReference type="ARBA" id="ARBA00022386"/>
    </source>
</evidence>
<dbReference type="PANTHER" id="PTHR33238:SF11">
    <property type="entry name" value="TRANSCRIPTIONAL REGULATOR MNTR"/>
    <property type="match status" value="1"/>
</dbReference>
<dbReference type="GO" id="GO:0005737">
    <property type="term" value="C:cytoplasm"/>
    <property type="evidence" value="ECO:0007669"/>
    <property type="project" value="UniProtKB-SubCell"/>
</dbReference>
<dbReference type="EMBL" id="CP002455">
    <property type="protein sequence ID" value="ADX68552.1"/>
    <property type="molecule type" value="Genomic_DNA"/>
</dbReference>
<evidence type="ECO:0000256" key="6">
    <source>
        <dbReference type="ARBA" id="ARBA00022491"/>
    </source>
</evidence>
<keyword evidence="7" id="KW-0805">Transcription regulation</keyword>
<evidence type="ECO:0000313" key="16">
    <source>
        <dbReference type="Proteomes" id="UP000008641"/>
    </source>
</evidence>
<dbReference type="InterPro" id="IPR036421">
    <property type="entry name" value="Fe_dep_repressor_sf"/>
</dbReference>
<keyword evidence="5" id="KW-0963">Cytoplasm</keyword>
<evidence type="ECO:0000256" key="3">
    <source>
        <dbReference type="ARBA" id="ARBA00011738"/>
    </source>
</evidence>
<dbReference type="PROSITE" id="PS50944">
    <property type="entry name" value="HTH_DTXR"/>
    <property type="match status" value="1"/>
</dbReference>
<dbReference type="Gene3D" id="2.30.30.90">
    <property type="match status" value="1"/>
</dbReference>
<evidence type="ECO:0000256" key="8">
    <source>
        <dbReference type="ARBA" id="ARBA00023125"/>
    </source>
</evidence>
<dbReference type="InterPro" id="IPR001367">
    <property type="entry name" value="Fe_dep_repressor"/>
</dbReference>
<evidence type="ECO:0000256" key="9">
    <source>
        <dbReference type="ARBA" id="ARBA00023159"/>
    </source>
</evidence>
<keyword evidence="8" id="KW-0238">DNA-binding</keyword>
<keyword evidence="6" id="KW-0678">Repressor</keyword>
<dbReference type="RefSeq" id="WP_013598941.1">
    <property type="nucleotide sequence ID" value="NC_015144.1"/>
</dbReference>
<evidence type="ECO:0000256" key="7">
    <source>
        <dbReference type="ARBA" id="ARBA00023015"/>
    </source>
</evidence>
<evidence type="ECO:0000313" key="15">
    <source>
        <dbReference type="EMBL" id="ADX68552.1"/>
    </source>
</evidence>
<reference evidence="16" key="2">
    <citation type="journal article" date="2011" name="Stand. Genomic Sci.">
        <title>Complete genome sequence of Weeksella virosa type strain (9751T).</title>
        <authorList>
            <person name="Lang E."/>
            <person name="Teshima H."/>
            <person name="Lucas S."/>
            <person name="Lapidus A."/>
            <person name="Hammon N."/>
            <person name="Deshpande S."/>
            <person name="Nolan M."/>
            <person name="Cheng J."/>
            <person name="Pitluck S."/>
            <person name="Liolios K."/>
            <person name="Pagani I."/>
            <person name="Mikhailova N."/>
            <person name="Ivanova N."/>
            <person name="Mavromatis K."/>
            <person name="Pati A."/>
            <person name="Tapia R."/>
            <person name="Han C."/>
            <person name="Goodwin L."/>
            <person name="Chen A."/>
            <person name="Palaniappan K."/>
            <person name="Land M."/>
            <person name="Hauser L."/>
            <person name="Chang Y."/>
            <person name="Jeffries C."/>
            <person name="Brambilla E."/>
            <person name="Kopitz M."/>
            <person name="Rohde M."/>
            <person name="Goker M."/>
            <person name="Tindall B."/>
            <person name="Detter J."/>
            <person name="Woyke T."/>
            <person name="Bristow J."/>
            <person name="Eisen J."/>
            <person name="Markowitz V."/>
            <person name="Hugenholtz P."/>
            <person name="Klenk H."/>
            <person name="Kyrpides N."/>
        </authorList>
    </citation>
    <scope>NUCLEOTIDE SEQUENCE [LARGE SCALE GENOMIC DNA]</scope>
    <source>
        <strain evidence="16">ATCC 43766 / DSM 16922 / JCM 21250 / NBRC 16016 / NCTC 11634 / CL345/78</strain>
    </source>
</reference>
<evidence type="ECO:0000256" key="13">
    <source>
        <dbReference type="ARBA" id="ARBA00032593"/>
    </source>
</evidence>
<dbReference type="PANTHER" id="PTHR33238">
    <property type="entry name" value="IRON (METAL) DEPENDENT REPRESSOR, DTXR FAMILY"/>
    <property type="match status" value="1"/>
</dbReference>
<dbReference type="InterPro" id="IPR036388">
    <property type="entry name" value="WH-like_DNA-bd_sf"/>
</dbReference>
<feature type="domain" description="HTH dtxR-type" evidence="14">
    <location>
        <begin position="1"/>
        <end position="64"/>
    </location>
</feature>
<keyword evidence="9" id="KW-0010">Activator</keyword>
<gene>
    <name evidence="15" type="ordered locus">Weevi_1864</name>
</gene>
<comment type="function">
    <text evidence="12">In the presence of manganese, represses expression of mntH and mntS. Up-regulates expression of mntP.</text>
</comment>
<evidence type="ECO:0000256" key="2">
    <source>
        <dbReference type="ARBA" id="ARBA00007871"/>
    </source>
</evidence>
<evidence type="ECO:0000256" key="10">
    <source>
        <dbReference type="ARBA" id="ARBA00023163"/>
    </source>
</evidence>
<dbReference type="STRING" id="865938.Weevi_1864"/>
<dbReference type="SMART" id="SM00529">
    <property type="entry name" value="HTH_DTXR"/>
    <property type="match status" value="1"/>
</dbReference>
<dbReference type="GO" id="GO:0003700">
    <property type="term" value="F:DNA-binding transcription factor activity"/>
    <property type="evidence" value="ECO:0007669"/>
    <property type="project" value="InterPro"/>
</dbReference>
<name>F0P0Q3_WEEVC</name>
<dbReference type="SUPFAM" id="SSF47979">
    <property type="entry name" value="Iron-dependent repressor protein, dimerization domain"/>
    <property type="match status" value="1"/>
</dbReference>
<keyword evidence="16" id="KW-1185">Reference proteome</keyword>
<dbReference type="GO" id="GO:0046914">
    <property type="term" value="F:transition metal ion binding"/>
    <property type="evidence" value="ECO:0007669"/>
    <property type="project" value="InterPro"/>
</dbReference>
<dbReference type="SUPFAM" id="SSF46785">
    <property type="entry name" value="Winged helix' DNA-binding domain"/>
    <property type="match status" value="1"/>
</dbReference>
<dbReference type="GO" id="GO:0046983">
    <property type="term" value="F:protein dimerization activity"/>
    <property type="evidence" value="ECO:0007669"/>
    <property type="project" value="InterPro"/>
</dbReference>
<dbReference type="KEGG" id="wvi:Weevi_1864"/>
<dbReference type="InterPro" id="IPR050536">
    <property type="entry name" value="DtxR_MntR_Metal-Reg"/>
</dbReference>
<dbReference type="Gene3D" id="1.10.10.10">
    <property type="entry name" value="Winged helix-like DNA-binding domain superfamily/Winged helix DNA-binding domain"/>
    <property type="match status" value="1"/>
</dbReference>
<organism evidence="15 16">
    <name type="scientific">Weeksella virosa (strain ATCC 43766 / DSM 16922 / JCM 21250 / CCUG 30538 / CDC 9751 / IAM 14551 / NBRC 16016 / NCTC 11634 / CL345/78)</name>
    <dbReference type="NCBI Taxonomy" id="865938"/>
    <lineage>
        <taxon>Bacteria</taxon>
        <taxon>Pseudomonadati</taxon>
        <taxon>Bacteroidota</taxon>
        <taxon>Flavobacteriia</taxon>
        <taxon>Flavobacteriales</taxon>
        <taxon>Weeksellaceae</taxon>
        <taxon>Weeksella</taxon>
    </lineage>
</organism>
<dbReference type="OrthoDB" id="9791355at2"/>
<dbReference type="InterPro" id="IPR036390">
    <property type="entry name" value="WH_DNA-bd_sf"/>
</dbReference>
<keyword evidence="11" id="KW-0464">Manganese</keyword>
<comment type="subcellular location">
    <subcellularLocation>
        <location evidence="1">Cytoplasm</location>
    </subcellularLocation>
</comment>
<dbReference type="InterPro" id="IPR022687">
    <property type="entry name" value="HTH_DTXR"/>
</dbReference>
<dbReference type="HOGENOM" id="CLU_069532_0_2_10"/>